<evidence type="ECO:0000256" key="1">
    <source>
        <dbReference type="ARBA" id="ARBA00000274"/>
    </source>
</evidence>
<dbReference type="InterPro" id="IPR005269">
    <property type="entry name" value="LOG"/>
</dbReference>
<comment type="similarity">
    <text evidence="2 3">Belongs to the LOG family.</text>
</comment>
<name>A0A9D9E7D2_9SPIR</name>
<accession>A0A9D9E7D2</accession>
<dbReference type="PANTHER" id="PTHR31223:SF70">
    <property type="entry name" value="LOG FAMILY PROTEIN YJL055W"/>
    <property type="match status" value="1"/>
</dbReference>
<protein>
    <recommendedName>
        <fullName evidence="3">Cytokinin riboside 5'-monophosphate phosphoribohydrolase</fullName>
        <ecNumber evidence="3">3.2.2.n1</ecNumber>
    </recommendedName>
</protein>
<evidence type="ECO:0000256" key="2">
    <source>
        <dbReference type="ARBA" id="ARBA00006763"/>
    </source>
</evidence>
<keyword evidence="3" id="KW-0378">Hydrolase</keyword>
<dbReference type="NCBIfam" id="TIGR00730">
    <property type="entry name" value="Rossman fold protein, TIGR00730 family"/>
    <property type="match status" value="1"/>
</dbReference>
<gene>
    <name evidence="4" type="ORF">IAC42_02235</name>
</gene>
<dbReference type="AlphaFoldDB" id="A0A9D9E7D2"/>
<sequence length="195" mass="21502">MSKPESVAVFCASSQPRQASWADRARSFGARLAQEGINLIYGGGARGLMGQVAQGCHEAGGRVTGVLPTIFDRPDVRLKVVHSELEIVPGMHERKARMYELADSFVVLPGGIGTFEEFFEVYTWLQIGLHRKNIVLWNMDGFYTPLLSFLDSVVEAGLMGHEVRDSLLVADDEDDVIRLLGQEVAKLPDKLSGRK</sequence>
<dbReference type="GO" id="GO:0008714">
    <property type="term" value="F:AMP nucleosidase activity"/>
    <property type="evidence" value="ECO:0007669"/>
    <property type="project" value="UniProtKB-EC"/>
</dbReference>
<dbReference type="EMBL" id="JADIMU010000016">
    <property type="protein sequence ID" value="MBO8442566.1"/>
    <property type="molecule type" value="Genomic_DNA"/>
</dbReference>
<comment type="catalytic activity">
    <reaction evidence="1">
        <text>AMP + H2O = D-ribose 5-phosphate + adenine</text>
        <dbReference type="Rhea" id="RHEA:20129"/>
        <dbReference type="ChEBI" id="CHEBI:15377"/>
        <dbReference type="ChEBI" id="CHEBI:16708"/>
        <dbReference type="ChEBI" id="CHEBI:78346"/>
        <dbReference type="ChEBI" id="CHEBI:456215"/>
        <dbReference type="EC" id="3.2.2.4"/>
    </reaction>
</comment>
<dbReference type="GO" id="GO:0005829">
    <property type="term" value="C:cytosol"/>
    <property type="evidence" value="ECO:0007669"/>
    <property type="project" value="TreeGrafter"/>
</dbReference>
<evidence type="ECO:0000313" key="4">
    <source>
        <dbReference type="EMBL" id="MBO8442566.1"/>
    </source>
</evidence>
<dbReference type="Proteomes" id="UP000823633">
    <property type="component" value="Unassembled WGS sequence"/>
</dbReference>
<dbReference type="GO" id="GO:0009691">
    <property type="term" value="P:cytokinin biosynthetic process"/>
    <property type="evidence" value="ECO:0007669"/>
    <property type="project" value="UniProtKB-UniRule"/>
</dbReference>
<evidence type="ECO:0000256" key="3">
    <source>
        <dbReference type="RuleBase" id="RU363015"/>
    </source>
</evidence>
<dbReference type="Gene3D" id="3.40.50.450">
    <property type="match status" value="1"/>
</dbReference>
<dbReference type="SUPFAM" id="SSF102405">
    <property type="entry name" value="MCP/YpsA-like"/>
    <property type="match status" value="1"/>
</dbReference>
<dbReference type="Pfam" id="PF03641">
    <property type="entry name" value="Lysine_decarbox"/>
    <property type="match status" value="1"/>
</dbReference>
<reference evidence="4" key="2">
    <citation type="journal article" date="2021" name="PeerJ">
        <title>Extensive microbial diversity within the chicken gut microbiome revealed by metagenomics and culture.</title>
        <authorList>
            <person name="Gilroy R."/>
            <person name="Ravi A."/>
            <person name="Getino M."/>
            <person name="Pursley I."/>
            <person name="Horton D.L."/>
            <person name="Alikhan N.F."/>
            <person name="Baker D."/>
            <person name="Gharbi K."/>
            <person name="Hall N."/>
            <person name="Watson M."/>
            <person name="Adriaenssens E.M."/>
            <person name="Foster-Nyarko E."/>
            <person name="Jarju S."/>
            <person name="Secka A."/>
            <person name="Antonio M."/>
            <person name="Oren A."/>
            <person name="Chaudhuri R.R."/>
            <person name="La Ragione R."/>
            <person name="Hildebrand F."/>
            <person name="Pallen M.J."/>
        </authorList>
    </citation>
    <scope>NUCLEOTIDE SEQUENCE</scope>
    <source>
        <strain evidence="4">11167</strain>
    </source>
</reference>
<keyword evidence="3" id="KW-0203">Cytokinin biosynthesis</keyword>
<dbReference type="EC" id="3.2.2.n1" evidence="3"/>
<proteinExistence type="inferred from homology"/>
<comment type="caution">
    <text evidence="4">The sequence shown here is derived from an EMBL/GenBank/DDBJ whole genome shotgun (WGS) entry which is preliminary data.</text>
</comment>
<reference evidence="4" key="1">
    <citation type="submission" date="2020-10" db="EMBL/GenBank/DDBJ databases">
        <authorList>
            <person name="Gilroy R."/>
        </authorList>
    </citation>
    <scope>NUCLEOTIDE SEQUENCE</scope>
    <source>
        <strain evidence="4">11167</strain>
    </source>
</reference>
<dbReference type="InterPro" id="IPR031100">
    <property type="entry name" value="LOG_fam"/>
</dbReference>
<evidence type="ECO:0000313" key="5">
    <source>
        <dbReference type="Proteomes" id="UP000823633"/>
    </source>
</evidence>
<dbReference type="PANTHER" id="PTHR31223">
    <property type="entry name" value="LOG FAMILY PROTEIN YJL055W"/>
    <property type="match status" value="1"/>
</dbReference>
<organism evidence="4 5">
    <name type="scientific">Candidatus Aphodenecus pullistercoris</name>
    <dbReference type="NCBI Taxonomy" id="2840669"/>
    <lineage>
        <taxon>Bacteria</taxon>
        <taxon>Pseudomonadati</taxon>
        <taxon>Spirochaetota</taxon>
        <taxon>Spirochaetia</taxon>
        <taxon>Spirochaetales</taxon>
        <taxon>Candidatus Aphodenecus</taxon>
    </lineage>
</organism>